<dbReference type="PANTHER" id="PTHR43767">
    <property type="entry name" value="LONG-CHAIN-FATTY-ACID--COA LIGASE"/>
    <property type="match status" value="1"/>
</dbReference>
<reference evidence="3" key="1">
    <citation type="submission" date="2017-04" db="EMBL/GenBank/DDBJ databases">
        <authorList>
            <person name="Varghese N."/>
            <person name="Submissions S."/>
        </authorList>
    </citation>
    <scope>NUCLEOTIDE SEQUENCE [LARGE SCALE GENOMIC DNA]</scope>
    <source>
        <strain evidence="3">B5P</strain>
    </source>
</reference>
<dbReference type="PANTHER" id="PTHR43767:SF1">
    <property type="entry name" value="NONRIBOSOMAL PEPTIDE SYNTHASE PES1 (EUROFUNG)-RELATED"/>
    <property type="match status" value="1"/>
</dbReference>
<dbReference type="RefSeq" id="WP_139832385.1">
    <property type="nucleotide sequence ID" value="NZ_FXBL01000004.1"/>
</dbReference>
<evidence type="ECO:0000259" key="1">
    <source>
        <dbReference type="Pfam" id="PF00501"/>
    </source>
</evidence>
<dbReference type="Proteomes" id="UP000193083">
    <property type="component" value="Unassembled WGS sequence"/>
</dbReference>
<dbReference type="AlphaFoldDB" id="A0A1X7PSY0"/>
<dbReference type="Pfam" id="PF00501">
    <property type="entry name" value="AMP-binding"/>
    <property type="match status" value="1"/>
</dbReference>
<dbReference type="InterPro" id="IPR000873">
    <property type="entry name" value="AMP-dep_synth/lig_dom"/>
</dbReference>
<dbReference type="Pfam" id="PF23562">
    <property type="entry name" value="AMP-binding_C_3"/>
    <property type="match status" value="1"/>
</dbReference>
<evidence type="ECO:0000313" key="3">
    <source>
        <dbReference type="Proteomes" id="UP000193083"/>
    </source>
</evidence>
<dbReference type="Gene3D" id="3.40.50.12780">
    <property type="entry name" value="N-terminal domain of ligase-like"/>
    <property type="match status" value="1"/>
</dbReference>
<dbReference type="PROSITE" id="PS00455">
    <property type="entry name" value="AMP_BINDING"/>
    <property type="match status" value="1"/>
</dbReference>
<accession>A0A1X7PSY0</accession>
<organism evidence="2 3">
    <name type="scientific">Mesorhizobium australicum</name>
    <dbReference type="NCBI Taxonomy" id="536018"/>
    <lineage>
        <taxon>Bacteria</taxon>
        <taxon>Pseudomonadati</taxon>
        <taxon>Pseudomonadota</taxon>
        <taxon>Alphaproteobacteria</taxon>
        <taxon>Hyphomicrobiales</taxon>
        <taxon>Phyllobacteriaceae</taxon>
        <taxon>Mesorhizobium</taxon>
    </lineage>
</organism>
<evidence type="ECO:0000313" key="2">
    <source>
        <dbReference type="EMBL" id="SMH54330.1"/>
    </source>
</evidence>
<dbReference type="InterPro" id="IPR020845">
    <property type="entry name" value="AMP-binding_CS"/>
</dbReference>
<gene>
    <name evidence="2" type="ORF">SAMN02982922_5060</name>
</gene>
<protein>
    <submittedName>
        <fullName evidence="2">Feruloyl-CoA synthase</fullName>
    </submittedName>
</protein>
<dbReference type="SUPFAM" id="SSF56801">
    <property type="entry name" value="Acetyl-CoA synthetase-like"/>
    <property type="match status" value="1"/>
</dbReference>
<dbReference type="InterPro" id="IPR042099">
    <property type="entry name" value="ANL_N_sf"/>
</dbReference>
<sequence length="620" mass="66747">MPKPQYVALNVPAPAVDVERRGDGVLMLRSPDPLRDYPDRLTDRLFETAAAYPERVLIAQRIDGGDWRRVTYGEAARFVRTIAGALRRRGLGPDRPIVILSGSSIEHGLLTFAALHAGVPYASVTPAYSLLSTDYAKLRHVVNLLTPGLVFVQDAAPFANSLAQAVPADVEIVAVKGDFPHGVTGFDTLLSGSMDDDAQAPRPGPDDLAKFLFTSGSTGMPKAVAVTHRMWCANQQMFIQAMPFLGEQPPVFVDWLPWHHTSGGNQTIGMTLYLGGTLYIDDGKPTREGMAETVRNLRDVTPTTCFSVPKGFAELMPRLAADPELARRFFSSVGVFFYSGAALPPPLLEQMDTLSERSIGKRVPVMSAYGATETSPFSLIANWPSERPGLAGLPMPGVDTKLVPFGDKYEVRVAGPHVTPGYWRQPDLTAKLFDEEGYLCLGDSVDFLDPERPERGLAFSGRIAEDFKLTSGTWVNVGQLRDRFLSASGLVVRDIVVTGENRDEIGALVFLSPQEAADMAGDASLPLASLARHPAIRAHIQSVLDTLAEQSTGSSTYIARVAILPDEPSAAAGEVTDKGSIGQRATLANRRALVDSLYDAPASVDAVEAASPAPRRARAG</sequence>
<dbReference type="OrthoDB" id="9803968at2"/>
<proteinExistence type="predicted"/>
<name>A0A1X7PSY0_9HYPH</name>
<keyword evidence="3" id="KW-1185">Reference proteome</keyword>
<dbReference type="EMBL" id="FXBL01000004">
    <property type="protein sequence ID" value="SMH54330.1"/>
    <property type="molecule type" value="Genomic_DNA"/>
</dbReference>
<dbReference type="InterPro" id="IPR050237">
    <property type="entry name" value="ATP-dep_AMP-bd_enzyme"/>
</dbReference>
<feature type="domain" description="AMP-dependent synthetase/ligase" evidence="1">
    <location>
        <begin position="46"/>
        <end position="423"/>
    </location>
</feature>